<feature type="domain" description="GAG-pre-integrase" evidence="2">
    <location>
        <begin position="140"/>
        <end position="179"/>
    </location>
</feature>
<gene>
    <name evidence="3" type="ORF">CR513_15977</name>
</gene>
<sequence length="353" mass="40103">MDILSRNDQQGHKIDSSIPSSFPNPIQQNAPTNIPTLTSEMVQQMIISTFSVLGFLGKSSSPWYFYFGASNHMTSNAHLLTNIKKYYGNLKIHTTYENQLPITTTSDISSSLTNVFVSLDLMSNLIVVGHLVDNDCRAQFSHFCNSTIVDYQVWHKRLGHPNSNVLHDMLKSSFIGNKHTPSLNFGKSKILLFPTHHPNVTQPFDIIHSDVWEGVALIISHIIVISLRFIFYTQNMNCFPLSNFFMLMLKPNSLLKSKFFALILEGNIHHTHFSKTKKKVTITFSSSKAKYITLAITFFNTLHIVSNHIIHEHIKHIEIDCNMVCEQSISSLMKLLLPVSSNPCINLFEVFTF</sequence>
<name>A0A371HDB2_MUCPR</name>
<dbReference type="InterPro" id="IPR025724">
    <property type="entry name" value="GAG-pre-integrase_dom"/>
</dbReference>
<dbReference type="OrthoDB" id="1706811at2759"/>
<evidence type="ECO:0000259" key="2">
    <source>
        <dbReference type="Pfam" id="PF13976"/>
    </source>
</evidence>
<comment type="caution">
    <text evidence="3">The sequence shown here is derived from an EMBL/GenBank/DDBJ whole genome shotgun (WGS) entry which is preliminary data.</text>
</comment>
<reference evidence="3" key="1">
    <citation type="submission" date="2018-05" db="EMBL/GenBank/DDBJ databases">
        <title>Draft genome of Mucuna pruriens seed.</title>
        <authorList>
            <person name="Nnadi N.E."/>
            <person name="Vos R."/>
            <person name="Hasami M.H."/>
            <person name="Devisetty U.K."/>
            <person name="Aguiy J.C."/>
        </authorList>
    </citation>
    <scope>NUCLEOTIDE SEQUENCE [LARGE SCALE GENOMIC DNA]</scope>
    <source>
        <strain evidence="3">JCA_2017</strain>
    </source>
</reference>
<organism evidence="3 4">
    <name type="scientific">Mucuna pruriens</name>
    <name type="common">Velvet bean</name>
    <name type="synonym">Dolichos pruriens</name>
    <dbReference type="NCBI Taxonomy" id="157652"/>
    <lineage>
        <taxon>Eukaryota</taxon>
        <taxon>Viridiplantae</taxon>
        <taxon>Streptophyta</taxon>
        <taxon>Embryophyta</taxon>
        <taxon>Tracheophyta</taxon>
        <taxon>Spermatophyta</taxon>
        <taxon>Magnoliopsida</taxon>
        <taxon>eudicotyledons</taxon>
        <taxon>Gunneridae</taxon>
        <taxon>Pentapetalae</taxon>
        <taxon>rosids</taxon>
        <taxon>fabids</taxon>
        <taxon>Fabales</taxon>
        <taxon>Fabaceae</taxon>
        <taxon>Papilionoideae</taxon>
        <taxon>50 kb inversion clade</taxon>
        <taxon>NPAAA clade</taxon>
        <taxon>indigoferoid/millettioid clade</taxon>
        <taxon>Phaseoleae</taxon>
        <taxon>Mucuna</taxon>
    </lineage>
</organism>
<dbReference type="Pfam" id="PF13976">
    <property type="entry name" value="gag_pre-integrs"/>
    <property type="match status" value="1"/>
</dbReference>
<feature type="compositionally biased region" description="Polar residues" evidence="1">
    <location>
        <begin position="17"/>
        <end position="30"/>
    </location>
</feature>
<accession>A0A371HDB2</accession>
<protein>
    <recommendedName>
        <fullName evidence="2">GAG-pre-integrase domain-containing protein</fullName>
    </recommendedName>
</protein>
<evidence type="ECO:0000256" key="1">
    <source>
        <dbReference type="SAM" id="MobiDB-lite"/>
    </source>
</evidence>
<keyword evidence="4" id="KW-1185">Reference proteome</keyword>
<dbReference type="AlphaFoldDB" id="A0A371HDB2"/>
<proteinExistence type="predicted"/>
<evidence type="ECO:0000313" key="3">
    <source>
        <dbReference type="EMBL" id="RDY00793.1"/>
    </source>
</evidence>
<feature type="non-terminal residue" evidence="3">
    <location>
        <position position="1"/>
    </location>
</feature>
<dbReference type="EMBL" id="QJKJ01002904">
    <property type="protein sequence ID" value="RDY00793.1"/>
    <property type="molecule type" value="Genomic_DNA"/>
</dbReference>
<dbReference type="Proteomes" id="UP000257109">
    <property type="component" value="Unassembled WGS sequence"/>
</dbReference>
<feature type="region of interest" description="Disordered" evidence="1">
    <location>
        <begin position="1"/>
        <end position="30"/>
    </location>
</feature>
<evidence type="ECO:0000313" key="4">
    <source>
        <dbReference type="Proteomes" id="UP000257109"/>
    </source>
</evidence>